<reference evidence="1 2" key="1">
    <citation type="submission" date="2016-03" db="EMBL/GenBank/DDBJ databases">
        <title>Draft genome sequence of the Vibrio tubiashii subs. europaeus.</title>
        <authorList>
            <person name="Spinard E."/>
            <person name="Dubert J."/>
            <person name="Nelson D.R."/>
            <person name="Barja J.L."/>
        </authorList>
    </citation>
    <scope>NUCLEOTIDE SEQUENCE [LARGE SCALE GENOMIC DNA]</scope>
    <source>
        <strain evidence="2">PP-638</strain>
    </source>
</reference>
<organism evidence="1 2">
    <name type="scientific">Vibrio europaeus</name>
    <dbReference type="NCBI Taxonomy" id="300876"/>
    <lineage>
        <taxon>Bacteria</taxon>
        <taxon>Pseudomonadati</taxon>
        <taxon>Pseudomonadota</taxon>
        <taxon>Gammaproteobacteria</taxon>
        <taxon>Vibrionales</taxon>
        <taxon>Vibrionaceae</taxon>
        <taxon>Vibrio</taxon>
        <taxon>Vibrio oreintalis group</taxon>
    </lineage>
</organism>
<protein>
    <submittedName>
        <fullName evidence="1">Uncharacterized protein</fullName>
    </submittedName>
</protein>
<dbReference type="Proteomes" id="UP000094761">
    <property type="component" value="Unassembled WGS sequence"/>
</dbReference>
<sequence length="140" mass="15436">MTALPLSIAQVHAFLALQGHSVRVHHPPTRQPNAHLHRFWQAERGESTLVISADVVPPCAQRIARALGRTLGHCIHHQDSAQAFDPDLSMTQTASSVVVLDSRLLTQRWITLPVVRLDVVLQLSPSALETLTQGRWLPVA</sequence>
<dbReference type="EMBL" id="LUAX01000006">
    <property type="protein sequence ID" value="OAM98602.1"/>
    <property type="molecule type" value="Genomic_DNA"/>
</dbReference>
<evidence type="ECO:0000313" key="1">
    <source>
        <dbReference type="EMBL" id="OAM98602.1"/>
    </source>
</evidence>
<accession>A0A178J8Y5</accession>
<comment type="caution">
    <text evidence="1">The sequence shown here is derived from an EMBL/GenBank/DDBJ whole genome shotgun (WGS) entry which is preliminary data.</text>
</comment>
<evidence type="ECO:0000313" key="2">
    <source>
        <dbReference type="Proteomes" id="UP000094761"/>
    </source>
</evidence>
<gene>
    <name evidence="1" type="ORF">AZ468_15070</name>
</gene>
<dbReference type="AlphaFoldDB" id="A0A178J8Y5"/>
<proteinExistence type="predicted"/>
<name>A0A178J8Y5_9VIBR</name>